<sequence>MAHWSLVRPVTTELLIYSFGVDTASSDPSLGTTYGGSVYGYNSAYSNGWQMRTQSTQVVRFTLLENISFPGANVHHDCFRTEPR</sequence>
<organism evidence="1 2">
    <name type="scientific">Ascobolus immersus RN42</name>
    <dbReference type="NCBI Taxonomy" id="1160509"/>
    <lineage>
        <taxon>Eukaryota</taxon>
        <taxon>Fungi</taxon>
        <taxon>Dikarya</taxon>
        <taxon>Ascomycota</taxon>
        <taxon>Pezizomycotina</taxon>
        <taxon>Pezizomycetes</taxon>
        <taxon>Pezizales</taxon>
        <taxon>Ascobolaceae</taxon>
        <taxon>Ascobolus</taxon>
    </lineage>
</organism>
<protein>
    <submittedName>
        <fullName evidence="1">Uncharacterized protein</fullName>
    </submittedName>
</protein>
<dbReference type="AlphaFoldDB" id="A0A3N4ICN4"/>
<gene>
    <name evidence="1" type="ORF">BJ508DRAFT_52125</name>
</gene>
<evidence type="ECO:0000313" key="1">
    <source>
        <dbReference type="EMBL" id="RPA83872.1"/>
    </source>
</evidence>
<keyword evidence="2" id="KW-1185">Reference proteome</keyword>
<accession>A0A3N4ICN4</accession>
<dbReference type="Proteomes" id="UP000275078">
    <property type="component" value="Unassembled WGS sequence"/>
</dbReference>
<evidence type="ECO:0000313" key="2">
    <source>
        <dbReference type="Proteomes" id="UP000275078"/>
    </source>
</evidence>
<dbReference type="EMBL" id="ML119662">
    <property type="protein sequence ID" value="RPA83872.1"/>
    <property type="molecule type" value="Genomic_DNA"/>
</dbReference>
<reference evidence="1 2" key="1">
    <citation type="journal article" date="2018" name="Nat. Ecol. Evol.">
        <title>Pezizomycetes genomes reveal the molecular basis of ectomycorrhizal truffle lifestyle.</title>
        <authorList>
            <person name="Murat C."/>
            <person name="Payen T."/>
            <person name="Noel B."/>
            <person name="Kuo A."/>
            <person name="Morin E."/>
            <person name="Chen J."/>
            <person name="Kohler A."/>
            <person name="Krizsan K."/>
            <person name="Balestrini R."/>
            <person name="Da Silva C."/>
            <person name="Montanini B."/>
            <person name="Hainaut M."/>
            <person name="Levati E."/>
            <person name="Barry K.W."/>
            <person name="Belfiori B."/>
            <person name="Cichocki N."/>
            <person name="Clum A."/>
            <person name="Dockter R.B."/>
            <person name="Fauchery L."/>
            <person name="Guy J."/>
            <person name="Iotti M."/>
            <person name="Le Tacon F."/>
            <person name="Lindquist E.A."/>
            <person name="Lipzen A."/>
            <person name="Malagnac F."/>
            <person name="Mello A."/>
            <person name="Molinier V."/>
            <person name="Miyauchi S."/>
            <person name="Poulain J."/>
            <person name="Riccioni C."/>
            <person name="Rubini A."/>
            <person name="Sitrit Y."/>
            <person name="Splivallo R."/>
            <person name="Traeger S."/>
            <person name="Wang M."/>
            <person name="Zifcakova L."/>
            <person name="Wipf D."/>
            <person name="Zambonelli A."/>
            <person name="Paolocci F."/>
            <person name="Nowrousian M."/>
            <person name="Ottonello S."/>
            <person name="Baldrian P."/>
            <person name="Spatafora J.W."/>
            <person name="Henrissat B."/>
            <person name="Nagy L.G."/>
            <person name="Aury J.M."/>
            <person name="Wincker P."/>
            <person name="Grigoriev I.V."/>
            <person name="Bonfante P."/>
            <person name="Martin F.M."/>
        </authorList>
    </citation>
    <scope>NUCLEOTIDE SEQUENCE [LARGE SCALE GENOMIC DNA]</scope>
    <source>
        <strain evidence="1 2">RN42</strain>
    </source>
</reference>
<name>A0A3N4ICN4_ASCIM</name>
<proteinExistence type="predicted"/>